<name>A0A380TG46_9ZZZZ</name>
<protein>
    <submittedName>
        <fullName evidence="1">Uncharacterized protein</fullName>
    </submittedName>
</protein>
<organism evidence="1">
    <name type="scientific">metagenome</name>
    <dbReference type="NCBI Taxonomy" id="256318"/>
    <lineage>
        <taxon>unclassified sequences</taxon>
        <taxon>metagenomes</taxon>
    </lineage>
</organism>
<gene>
    <name evidence="1" type="ORF">DF3PB_3030007</name>
</gene>
<proteinExistence type="predicted"/>
<dbReference type="EMBL" id="UIDG01000228">
    <property type="protein sequence ID" value="SUS06634.1"/>
    <property type="molecule type" value="Genomic_DNA"/>
</dbReference>
<sequence length="35" mass="3941">MSLSILLVDWLFCDLKAAPERPLAGNLKAIHKYVN</sequence>
<evidence type="ECO:0000313" key="1">
    <source>
        <dbReference type="EMBL" id="SUS06634.1"/>
    </source>
</evidence>
<reference evidence="1" key="1">
    <citation type="submission" date="2018-07" db="EMBL/GenBank/DDBJ databases">
        <authorList>
            <person name="Quirk P.G."/>
            <person name="Krulwich T.A."/>
        </authorList>
    </citation>
    <scope>NUCLEOTIDE SEQUENCE</scope>
</reference>
<accession>A0A380TG46</accession>
<dbReference type="AlphaFoldDB" id="A0A380TG46"/>